<dbReference type="Gene3D" id="1.10.510.10">
    <property type="entry name" value="Transferase(Phosphotransferase) domain 1"/>
    <property type="match status" value="1"/>
</dbReference>
<evidence type="ECO:0000313" key="8">
    <source>
        <dbReference type="Proteomes" id="UP000505210"/>
    </source>
</evidence>
<dbReference type="KEGG" id="theu:HPC62_12320"/>
<evidence type="ECO:0000256" key="3">
    <source>
        <dbReference type="ARBA" id="ARBA00022777"/>
    </source>
</evidence>
<dbReference type="Gene3D" id="3.30.200.20">
    <property type="entry name" value="Phosphorylase Kinase, domain 1"/>
    <property type="match status" value="1"/>
</dbReference>
<reference evidence="7 8" key="1">
    <citation type="submission" date="2020-05" db="EMBL/GenBank/DDBJ databases">
        <title>Complete genome sequence of of a novel Thermoleptolyngbya strain isolated from hot springs of Ganzi, Sichuan China.</title>
        <authorList>
            <person name="Tang J."/>
            <person name="Daroch M."/>
            <person name="Li L."/>
            <person name="Waleron K."/>
            <person name="Waleron M."/>
            <person name="Waleron M."/>
        </authorList>
    </citation>
    <scope>NUCLEOTIDE SEQUENCE [LARGE SCALE GENOMIC DNA]</scope>
    <source>
        <strain evidence="7 8">PKUAC-SCTA183</strain>
    </source>
</reference>
<keyword evidence="7" id="KW-0723">Serine/threonine-protein kinase</keyword>
<organism evidence="7 8">
    <name type="scientific">Thermoleptolyngbya sichuanensis A183</name>
    <dbReference type="NCBI Taxonomy" id="2737172"/>
    <lineage>
        <taxon>Bacteria</taxon>
        <taxon>Bacillati</taxon>
        <taxon>Cyanobacteriota</taxon>
        <taxon>Cyanophyceae</taxon>
        <taxon>Oculatellales</taxon>
        <taxon>Oculatellaceae</taxon>
        <taxon>Thermoleptolyngbya</taxon>
        <taxon>Thermoleptolyngbya sichuanensis</taxon>
    </lineage>
</organism>
<evidence type="ECO:0000256" key="4">
    <source>
        <dbReference type="ARBA" id="ARBA00022840"/>
    </source>
</evidence>
<dbReference type="AlphaFoldDB" id="A0A6M8BKY8"/>
<dbReference type="PROSITE" id="PS50011">
    <property type="entry name" value="PROTEIN_KINASE_DOM"/>
    <property type="match status" value="1"/>
</dbReference>
<accession>A0A6M8BKY8</accession>
<dbReference type="PROSITE" id="PS00107">
    <property type="entry name" value="PROTEIN_KINASE_ATP"/>
    <property type="match status" value="1"/>
</dbReference>
<evidence type="ECO:0000256" key="1">
    <source>
        <dbReference type="ARBA" id="ARBA00022679"/>
    </source>
</evidence>
<sequence length="462" mass="51747">MPSDPNIGRILQNRYQLVGLLGQGAMGKVYEARNNLLGGVPVAVKFLSQTLLNQKMRDRFMREATTCALLGQRSMHIVNVTDYGVDEDEIPYYVMEYLKGDSLSEIIMRQPLPLPRFLNLTRQICLGLQCAHEGIPVDGEICPIVHRDIKPSNILVTRDLSMGEVAKILDFGIAKTLQADSNQTNCFMGTLAYSSPEQMEGHELDARSDIYSLGVMMFQMLTGKMPLNADTHSFGGWYRAHHQQPPRSLAEANSSLRVPKALETLIMSCLAKSPGDRPQSANEVIKQLKPFEERYIPGLNVATAIGDTLNKVPVTKTKPPLTSDTIGRAYSWPANKPIGDISFPNPIRTDQGMLPSIWVMLSEQEIFSRQACTRYNQFLFAPAPHPSLLWLTVLYTRKAGARWLSCYLDLKTPQGQQMTRLLSESGQYRLLFFAKEEPQRCANVMTSTIALAQCERLNFSLD</sequence>
<dbReference type="PANTHER" id="PTHR43289:SF34">
    <property type="entry name" value="SERINE_THREONINE-PROTEIN KINASE YBDM-RELATED"/>
    <property type="match status" value="1"/>
</dbReference>
<keyword evidence="4 5" id="KW-0067">ATP-binding</keyword>
<dbReference type="CDD" id="cd14014">
    <property type="entry name" value="STKc_PknB_like"/>
    <property type="match status" value="1"/>
</dbReference>
<dbReference type="Proteomes" id="UP000505210">
    <property type="component" value="Chromosome"/>
</dbReference>
<name>A0A6M8BKY8_9CYAN</name>
<evidence type="ECO:0000313" key="7">
    <source>
        <dbReference type="EMBL" id="QKD84930.1"/>
    </source>
</evidence>
<dbReference type="RefSeq" id="WP_172358924.1">
    <property type="nucleotide sequence ID" value="NZ_CP053661.1"/>
</dbReference>
<dbReference type="GO" id="GO:0005524">
    <property type="term" value="F:ATP binding"/>
    <property type="evidence" value="ECO:0007669"/>
    <property type="project" value="UniProtKB-UniRule"/>
</dbReference>
<dbReference type="InterPro" id="IPR000719">
    <property type="entry name" value="Prot_kinase_dom"/>
</dbReference>
<gene>
    <name evidence="7" type="ORF">HPC62_12320</name>
</gene>
<feature type="binding site" evidence="5">
    <location>
        <position position="45"/>
    </location>
    <ligand>
        <name>ATP</name>
        <dbReference type="ChEBI" id="CHEBI:30616"/>
    </ligand>
</feature>
<evidence type="ECO:0000259" key="6">
    <source>
        <dbReference type="PROSITE" id="PS50011"/>
    </source>
</evidence>
<dbReference type="Pfam" id="PF00069">
    <property type="entry name" value="Pkinase"/>
    <property type="match status" value="1"/>
</dbReference>
<evidence type="ECO:0000256" key="2">
    <source>
        <dbReference type="ARBA" id="ARBA00022741"/>
    </source>
</evidence>
<keyword evidence="2 5" id="KW-0547">Nucleotide-binding</keyword>
<proteinExistence type="predicted"/>
<keyword evidence="8" id="KW-1185">Reference proteome</keyword>
<dbReference type="InterPro" id="IPR008271">
    <property type="entry name" value="Ser/Thr_kinase_AS"/>
</dbReference>
<evidence type="ECO:0000256" key="5">
    <source>
        <dbReference type="PROSITE-ProRule" id="PRU10141"/>
    </source>
</evidence>
<keyword evidence="1" id="KW-0808">Transferase</keyword>
<dbReference type="SUPFAM" id="SSF56112">
    <property type="entry name" value="Protein kinase-like (PK-like)"/>
    <property type="match status" value="1"/>
</dbReference>
<protein>
    <submittedName>
        <fullName evidence="7">Serine/threonine protein kinase</fullName>
    </submittedName>
</protein>
<feature type="domain" description="Protein kinase" evidence="6">
    <location>
        <begin position="15"/>
        <end position="292"/>
    </location>
</feature>
<dbReference type="PROSITE" id="PS00108">
    <property type="entry name" value="PROTEIN_KINASE_ST"/>
    <property type="match status" value="1"/>
</dbReference>
<dbReference type="InterPro" id="IPR011009">
    <property type="entry name" value="Kinase-like_dom_sf"/>
</dbReference>
<dbReference type="GO" id="GO:0004674">
    <property type="term" value="F:protein serine/threonine kinase activity"/>
    <property type="evidence" value="ECO:0007669"/>
    <property type="project" value="UniProtKB-KW"/>
</dbReference>
<dbReference type="SMART" id="SM00220">
    <property type="entry name" value="S_TKc"/>
    <property type="match status" value="1"/>
</dbReference>
<dbReference type="EMBL" id="CP053661">
    <property type="protein sequence ID" value="QKD84930.1"/>
    <property type="molecule type" value="Genomic_DNA"/>
</dbReference>
<keyword evidence="3 7" id="KW-0418">Kinase</keyword>
<dbReference type="InterPro" id="IPR017441">
    <property type="entry name" value="Protein_kinase_ATP_BS"/>
</dbReference>
<dbReference type="PANTHER" id="PTHR43289">
    <property type="entry name" value="MITOGEN-ACTIVATED PROTEIN KINASE KINASE KINASE 20-RELATED"/>
    <property type="match status" value="1"/>
</dbReference>